<gene>
    <name evidence="1" type="ORF">HGB38_23080</name>
</gene>
<sequence length="135" mass="14797">MDIDDAVRGARLLASDIENSLGFAVHVETGSTDKWRRFAERTGRPEPKALVRIAVPDAGTAAALDPTEPGSATAEEFAMELAQILQDDIQIHIREPWPKDPTTSGRSLEPTERGWQSLADKAYLVRYGQLGHSTD</sequence>
<name>A0A7X6R519_9NOCA</name>
<comment type="caution">
    <text evidence="1">The sequence shown here is derived from an EMBL/GenBank/DDBJ whole genome shotgun (WGS) entry which is preliminary data.</text>
</comment>
<dbReference type="AlphaFoldDB" id="A0A7X6R519"/>
<dbReference type="RefSeq" id="WP_157113878.1">
    <property type="nucleotide sequence ID" value="NZ_JAAXOS010000011.1"/>
</dbReference>
<keyword evidence="2" id="KW-1185">Reference proteome</keyword>
<accession>A0A7X6R519</accession>
<dbReference type="Proteomes" id="UP000540698">
    <property type="component" value="Unassembled WGS sequence"/>
</dbReference>
<proteinExistence type="predicted"/>
<evidence type="ECO:0000313" key="2">
    <source>
        <dbReference type="Proteomes" id="UP000540698"/>
    </source>
</evidence>
<evidence type="ECO:0000313" key="1">
    <source>
        <dbReference type="EMBL" id="NKY29079.1"/>
    </source>
</evidence>
<organism evidence="1 2">
    <name type="scientific">Nocardia gamkensis</name>
    <dbReference type="NCBI Taxonomy" id="352869"/>
    <lineage>
        <taxon>Bacteria</taxon>
        <taxon>Bacillati</taxon>
        <taxon>Actinomycetota</taxon>
        <taxon>Actinomycetes</taxon>
        <taxon>Mycobacteriales</taxon>
        <taxon>Nocardiaceae</taxon>
        <taxon>Nocardia</taxon>
    </lineage>
</organism>
<protein>
    <submittedName>
        <fullName evidence="1">Uncharacterized protein</fullName>
    </submittedName>
</protein>
<reference evidence="1 2" key="1">
    <citation type="submission" date="2020-04" db="EMBL/GenBank/DDBJ databases">
        <title>MicrobeNet Type strains.</title>
        <authorList>
            <person name="Nicholson A.C."/>
        </authorList>
    </citation>
    <scope>NUCLEOTIDE SEQUENCE [LARGE SCALE GENOMIC DNA]</scope>
    <source>
        <strain evidence="1 2">DSM 44956</strain>
    </source>
</reference>
<dbReference type="EMBL" id="JAAXOS010000011">
    <property type="protein sequence ID" value="NKY29079.1"/>
    <property type="molecule type" value="Genomic_DNA"/>
</dbReference>